<dbReference type="RefSeq" id="XP_018037067.1">
    <property type="nucleotide sequence ID" value="XM_018178156.1"/>
</dbReference>
<evidence type="ECO:0000313" key="3">
    <source>
        <dbReference type="Proteomes" id="UP000077069"/>
    </source>
</evidence>
<organism evidence="2 3">
    <name type="scientific">Paraphaeosphaeria sporulosa</name>
    <dbReference type="NCBI Taxonomy" id="1460663"/>
    <lineage>
        <taxon>Eukaryota</taxon>
        <taxon>Fungi</taxon>
        <taxon>Dikarya</taxon>
        <taxon>Ascomycota</taxon>
        <taxon>Pezizomycotina</taxon>
        <taxon>Dothideomycetes</taxon>
        <taxon>Pleosporomycetidae</taxon>
        <taxon>Pleosporales</taxon>
        <taxon>Massarineae</taxon>
        <taxon>Didymosphaeriaceae</taxon>
        <taxon>Paraphaeosphaeria</taxon>
    </lineage>
</organism>
<dbReference type="AlphaFoldDB" id="A0A177CI95"/>
<dbReference type="EMBL" id="KV441551">
    <property type="protein sequence ID" value="OAG06702.1"/>
    <property type="molecule type" value="Genomic_DNA"/>
</dbReference>
<keyword evidence="1" id="KW-0732">Signal</keyword>
<dbReference type="GeneID" id="28761642"/>
<accession>A0A177CI95</accession>
<feature type="signal peptide" evidence="1">
    <location>
        <begin position="1"/>
        <end position="25"/>
    </location>
</feature>
<reference evidence="2 3" key="1">
    <citation type="submission" date="2016-05" db="EMBL/GenBank/DDBJ databases">
        <title>Comparative analysis of secretome profiles of manganese(II)-oxidizing ascomycete fungi.</title>
        <authorList>
            <consortium name="DOE Joint Genome Institute"/>
            <person name="Zeiner C.A."/>
            <person name="Purvine S.O."/>
            <person name="Zink E.M."/>
            <person name="Wu S."/>
            <person name="Pasa-Tolic L."/>
            <person name="Chaput D.L."/>
            <person name="Haridas S."/>
            <person name="Grigoriev I.V."/>
            <person name="Santelli C.M."/>
            <person name="Hansel C.M."/>
        </authorList>
    </citation>
    <scope>NUCLEOTIDE SEQUENCE [LARGE SCALE GENOMIC DNA]</scope>
    <source>
        <strain evidence="2 3">AP3s5-JAC2a</strain>
    </source>
</reference>
<feature type="chain" id="PRO_5008058232" evidence="1">
    <location>
        <begin position="26"/>
        <end position="60"/>
    </location>
</feature>
<sequence>MATVWRLGWSFLQVVLLLVVELTLSPDLASRLEIRGCRPETASQRSTKARCLRLGWGEAR</sequence>
<keyword evidence="3" id="KW-1185">Reference proteome</keyword>
<proteinExistence type="predicted"/>
<gene>
    <name evidence="2" type="ORF">CC84DRAFT_1163030</name>
</gene>
<name>A0A177CI95_9PLEO</name>
<dbReference type="Proteomes" id="UP000077069">
    <property type="component" value="Unassembled WGS sequence"/>
</dbReference>
<protein>
    <submittedName>
        <fullName evidence="2">Uncharacterized protein</fullName>
    </submittedName>
</protein>
<dbReference type="OrthoDB" id="2384350at2759"/>
<dbReference type="InParanoid" id="A0A177CI95"/>
<evidence type="ECO:0000256" key="1">
    <source>
        <dbReference type="SAM" id="SignalP"/>
    </source>
</evidence>
<evidence type="ECO:0000313" key="2">
    <source>
        <dbReference type="EMBL" id="OAG06702.1"/>
    </source>
</evidence>